<dbReference type="PANTHER" id="PTHR35040">
    <property type="match status" value="1"/>
</dbReference>
<feature type="signal peptide" evidence="1">
    <location>
        <begin position="1"/>
        <end position="20"/>
    </location>
</feature>
<evidence type="ECO:0000313" key="2">
    <source>
        <dbReference type="EMBL" id="KAJ7304598.1"/>
    </source>
</evidence>
<comment type="caution">
    <text evidence="2">The sequence shown here is derived from an EMBL/GenBank/DDBJ whole genome shotgun (WGS) entry which is preliminary data.</text>
</comment>
<protein>
    <submittedName>
        <fullName evidence="2">Spherulation-specific family 4</fullName>
    </submittedName>
</protein>
<keyword evidence="1" id="KW-0732">Signal</keyword>
<organism evidence="2 3">
    <name type="scientific">Mycena albidolilacea</name>
    <dbReference type="NCBI Taxonomy" id="1033008"/>
    <lineage>
        <taxon>Eukaryota</taxon>
        <taxon>Fungi</taxon>
        <taxon>Dikarya</taxon>
        <taxon>Basidiomycota</taxon>
        <taxon>Agaricomycotina</taxon>
        <taxon>Agaricomycetes</taxon>
        <taxon>Agaricomycetidae</taxon>
        <taxon>Agaricales</taxon>
        <taxon>Marasmiineae</taxon>
        <taxon>Mycenaceae</taxon>
        <taxon>Mycena</taxon>
    </lineage>
</organism>
<gene>
    <name evidence="2" type="ORF">DFH08DRAFT_903432</name>
</gene>
<reference evidence="2" key="1">
    <citation type="submission" date="2023-03" db="EMBL/GenBank/DDBJ databases">
        <title>Massive genome expansion in bonnet fungi (Mycena s.s.) driven by repeated elements and novel gene families across ecological guilds.</title>
        <authorList>
            <consortium name="Lawrence Berkeley National Laboratory"/>
            <person name="Harder C.B."/>
            <person name="Miyauchi S."/>
            <person name="Viragh M."/>
            <person name="Kuo A."/>
            <person name="Thoen E."/>
            <person name="Andreopoulos B."/>
            <person name="Lu D."/>
            <person name="Skrede I."/>
            <person name="Drula E."/>
            <person name="Henrissat B."/>
            <person name="Morin E."/>
            <person name="Kohler A."/>
            <person name="Barry K."/>
            <person name="LaButti K."/>
            <person name="Morin E."/>
            <person name="Salamov A."/>
            <person name="Lipzen A."/>
            <person name="Mereny Z."/>
            <person name="Hegedus B."/>
            <person name="Baldrian P."/>
            <person name="Stursova M."/>
            <person name="Weitz H."/>
            <person name="Taylor A."/>
            <person name="Grigoriev I.V."/>
            <person name="Nagy L.G."/>
            <person name="Martin F."/>
            <person name="Kauserud H."/>
        </authorList>
    </citation>
    <scope>NUCLEOTIDE SEQUENCE</scope>
    <source>
        <strain evidence="2">CBHHK002</strain>
    </source>
</reference>
<dbReference type="EMBL" id="JARIHO010000101">
    <property type="protein sequence ID" value="KAJ7304598.1"/>
    <property type="molecule type" value="Genomic_DNA"/>
</dbReference>
<name>A0AAD6Z2G3_9AGAR</name>
<dbReference type="Proteomes" id="UP001218218">
    <property type="component" value="Unassembled WGS sequence"/>
</dbReference>
<dbReference type="AlphaFoldDB" id="A0AAD6Z2G3"/>
<keyword evidence="3" id="KW-1185">Reference proteome</keyword>
<sequence>MILAILLAVLAFLTVAPAHAKTGILIPLYSYPETTETWEPLETAITTFPDVQFYVIVNPDSGPGPTDTNYQAAVAALRTHANVLLVGYVFTSFGARPLDEVQQDIETYAGWPTASGLAGIFFDETQAGLTSTYKAYTDVARNTPWPGRTTGYVILNPGEDIGASDYYTLADQIVTFENTYAQYQNQAPLPLPHPAQQAFIIHSFTGTNQTLASVVQAFETSGIASAYITDVNIATSDVYKSFGSDWMVFVQDVNA</sequence>
<proteinExistence type="predicted"/>
<dbReference type="PANTHER" id="PTHR35040:SF9">
    <property type="entry name" value="4-LIKE CELL SURFACE PROTEIN, PUTATIVE (AFU_ORTHOLOGUE AFUA_4G14080)-RELATED"/>
    <property type="match status" value="1"/>
</dbReference>
<evidence type="ECO:0000313" key="3">
    <source>
        <dbReference type="Proteomes" id="UP001218218"/>
    </source>
</evidence>
<feature type="chain" id="PRO_5042157140" evidence="1">
    <location>
        <begin position="21"/>
        <end position="255"/>
    </location>
</feature>
<evidence type="ECO:0000256" key="1">
    <source>
        <dbReference type="SAM" id="SignalP"/>
    </source>
</evidence>
<dbReference type="InterPro" id="IPR021986">
    <property type="entry name" value="Spherulin4"/>
</dbReference>
<accession>A0AAD6Z2G3</accession>
<dbReference type="Pfam" id="PF12138">
    <property type="entry name" value="Spherulin4"/>
    <property type="match status" value="1"/>
</dbReference>